<dbReference type="RefSeq" id="WP_220682796.1">
    <property type="nucleotide sequence ID" value="NZ_CP037968.1"/>
</dbReference>
<sequence length="170" mass="18851">MDMKINPLVLLFFSVIAVVLTVGCTDSSLSEGDTHLQILDGGAENQSISSIDIQPGNTPDTTTPPLPSAPLPEPAYAIGDVISYEQDSDVAEVILDYDSQNDAYQTDVIFKWDEYDTGEYGWYPHSAPAGTWGYRLERNDSSWTDRTCMEKSYPYVLGHADPIALREDYD</sequence>
<accession>A0A8G1A044</accession>
<keyword evidence="3" id="KW-1185">Reference proteome</keyword>
<organism evidence="2 3">
    <name type="scientific">Methanofollis formosanus</name>
    <dbReference type="NCBI Taxonomy" id="299308"/>
    <lineage>
        <taxon>Archaea</taxon>
        <taxon>Methanobacteriati</taxon>
        <taxon>Methanobacteriota</taxon>
        <taxon>Stenosarchaea group</taxon>
        <taxon>Methanomicrobia</taxon>
        <taxon>Methanomicrobiales</taxon>
        <taxon>Methanomicrobiaceae</taxon>
        <taxon>Methanofollis</taxon>
    </lineage>
</organism>
<reference evidence="2" key="2">
    <citation type="submission" date="2019-03" db="EMBL/GenBank/DDBJ databases">
        <authorList>
            <person name="Chen S.-C."/>
            <person name="Wu S.-Y."/>
            <person name="Lai M.-C."/>
        </authorList>
    </citation>
    <scope>NUCLEOTIDE SEQUENCE</scope>
    <source>
        <strain evidence="2">ML15</strain>
    </source>
</reference>
<evidence type="ECO:0000313" key="3">
    <source>
        <dbReference type="Proteomes" id="UP000826709"/>
    </source>
</evidence>
<evidence type="ECO:0000313" key="2">
    <source>
        <dbReference type="EMBL" id="QYZ79024.1"/>
    </source>
</evidence>
<dbReference type="KEGG" id="mfk:E2N92_06080"/>
<dbReference type="PROSITE" id="PS51257">
    <property type="entry name" value="PROKAR_LIPOPROTEIN"/>
    <property type="match status" value="1"/>
</dbReference>
<dbReference type="OrthoDB" id="381712at2157"/>
<feature type="region of interest" description="Disordered" evidence="1">
    <location>
        <begin position="48"/>
        <end position="68"/>
    </location>
</feature>
<proteinExistence type="predicted"/>
<reference evidence="2" key="1">
    <citation type="journal article" date="2005" name="Int. J. Syst. Evol. Microbiol.">
        <title>Methanofollis formosanus sp. nov., isolated from a fish pond.</title>
        <authorList>
            <person name="Wu S.Y."/>
            <person name="Chen S.C."/>
            <person name="Lai M.C."/>
        </authorList>
    </citation>
    <scope>NUCLEOTIDE SEQUENCE</scope>
    <source>
        <strain evidence="2">ML15</strain>
    </source>
</reference>
<evidence type="ECO:0000256" key="1">
    <source>
        <dbReference type="SAM" id="MobiDB-lite"/>
    </source>
</evidence>
<dbReference type="EMBL" id="CP037968">
    <property type="protein sequence ID" value="QYZ79024.1"/>
    <property type="molecule type" value="Genomic_DNA"/>
</dbReference>
<gene>
    <name evidence="2" type="ORF">E2N92_06080</name>
</gene>
<dbReference type="Proteomes" id="UP000826709">
    <property type="component" value="Chromosome"/>
</dbReference>
<dbReference type="AlphaFoldDB" id="A0A8G1A044"/>
<protein>
    <submittedName>
        <fullName evidence="2">Uncharacterized protein</fullName>
    </submittedName>
</protein>
<name>A0A8G1A044_9EURY</name>